<feature type="transmembrane region" description="Helical" evidence="7">
    <location>
        <begin position="199"/>
        <end position="220"/>
    </location>
</feature>
<feature type="transmembrane region" description="Helical" evidence="7">
    <location>
        <begin position="226"/>
        <end position="245"/>
    </location>
</feature>
<dbReference type="GO" id="GO:0009246">
    <property type="term" value="P:enterobacterial common antigen biosynthetic process"/>
    <property type="evidence" value="ECO:0007669"/>
    <property type="project" value="TreeGrafter"/>
</dbReference>
<dbReference type="AlphaFoldDB" id="A0A934VZ28"/>
<protein>
    <submittedName>
        <fullName evidence="9">Acyltransferase family protein</fullName>
    </submittedName>
</protein>
<keyword evidence="4 7" id="KW-0812">Transmembrane</keyword>
<evidence type="ECO:0000256" key="2">
    <source>
        <dbReference type="ARBA" id="ARBA00007400"/>
    </source>
</evidence>
<reference evidence="9" key="1">
    <citation type="submission" date="2021-01" db="EMBL/GenBank/DDBJ databases">
        <title>Paracoccus amoyensis sp. nov., isolated from the surface seawater along the coast of Xiamen Island, China.</title>
        <authorList>
            <person name="Lyu L."/>
        </authorList>
    </citation>
    <scope>NUCLEOTIDE SEQUENCE</scope>
    <source>
        <strain evidence="9">MJ17</strain>
    </source>
</reference>
<dbReference type="GO" id="GO:0016413">
    <property type="term" value="F:O-acetyltransferase activity"/>
    <property type="evidence" value="ECO:0007669"/>
    <property type="project" value="TreeGrafter"/>
</dbReference>
<feature type="domain" description="Acyltransferase 3" evidence="8">
    <location>
        <begin position="10"/>
        <end position="294"/>
    </location>
</feature>
<evidence type="ECO:0000313" key="9">
    <source>
        <dbReference type="EMBL" id="MBK4216617.1"/>
    </source>
</evidence>
<evidence type="ECO:0000256" key="6">
    <source>
        <dbReference type="ARBA" id="ARBA00023136"/>
    </source>
</evidence>
<keyword evidence="6 7" id="KW-0472">Membrane</keyword>
<keyword evidence="5 7" id="KW-1133">Transmembrane helix</keyword>
<keyword evidence="9" id="KW-0808">Transferase</keyword>
<evidence type="ECO:0000256" key="3">
    <source>
        <dbReference type="ARBA" id="ARBA00022475"/>
    </source>
</evidence>
<comment type="similarity">
    <text evidence="2">Belongs to the acyltransferase 3 family.</text>
</comment>
<comment type="subcellular location">
    <subcellularLocation>
        <location evidence="1">Cell membrane</location>
        <topology evidence="1">Multi-pass membrane protein</topology>
    </subcellularLocation>
</comment>
<dbReference type="InterPro" id="IPR002656">
    <property type="entry name" value="Acyl_transf_3_dom"/>
</dbReference>
<feature type="transmembrane region" description="Helical" evidence="7">
    <location>
        <begin position="168"/>
        <end position="187"/>
    </location>
</feature>
<dbReference type="Proteomes" id="UP000640485">
    <property type="component" value="Unassembled WGS sequence"/>
</dbReference>
<dbReference type="PANTHER" id="PTHR40074:SF2">
    <property type="entry name" value="O-ACETYLTRANSFERASE WECH"/>
    <property type="match status" value="1"/>
</dbReference>
<keyword evidence="9" id="KW-0012">Acyltransferase</keyword>
<sequence length="312" mass="34357">MTATGDRSSAVDPLRMLLAIFVIGIHTGFPDILPEILRQTLLNGIYRLAVPVFALISGYFFLDAVRSGREGLFLRRILTLYGLWMAIYLTRYLPVIDTFEDALSMAFFGYFHLWYLPGILIAAVILAGLVRMQVSPRAIAVGAVVLAAIGLGLQFVVLSGLAELDVKVFRNGVFFVFPYFAIGYLLAMWRKKRDDWQPGGLMVTLALALVMGESLIWYAIAGNMSGVENMASLLIAAPVLFLAALGTPGWENGRHIAGMAAFTYFFHVHMMFTATRLGISDDAKFLFVTVACVALYLAVNAIQGRRLLRAIT</sequence>
<dbReference type="GO" id="GO:0005886">
    <property type="term" value="C:plasma membrane"/>
    <property type="evidence" value="ECO:0007669"/>
    <property type="project" value="UniProtKB-SubCell"/>
</dbReference>
<organism evidence="9 10">
    <name type="scientific">Paracoccus caeni</name>
    <dbReference type="NCBI Taxonomy" id="657651"/>
    <lineage>
        <taxon>Bacteria</taxon>
        <taxon>Pseudomonadati</taxon>
        <taxon>Pseudomonadota</taxon>
        <taxon>Alphaproteobacteria</taxon>
        <taxon>Rhodobacterales</taxon>
        <taxon>Paracoccaceae</taxon>
        <taxon>Paracoccus</taxon>
    </lineage>
</organism>
<accession>A0A934VZ28</accession>
<evidence type="ECO:0000256" key="5">
    <source>
        <dbReference type="ARBA" id="ARBA00022989"/>
    </source>
</evidence>
<dbReference type="EMBL" id="JAEPRQ010000003">
    <property type="protein sequence ID" value="MBK4216617.1"/>
    <property type="molecule type" value="Genomic_DNA"/>
</dbReference>
<feature type="transmembrane region" description="Helical" evidence="7">
    <location>
        <begin position="139"/>
        <end position="162"/>
    </location>
</feature>
<keyword evidence="10" id="KW-1185">Reference proteome</keyword>
<evidence type="ECO:0000256" key="4">
    <source>
        <dbReference type="ARBA" id="ARBA00022692"/>
    </source>
</evidence>
<feature type="transmembrane region" description="Helical" evidence="7">
    <location>
        <begin position="16"/>
        <end position="33"/>
    </location>
</feature>
<dbReference type="Pfam" id="PF01757">
    <property type="entry name" value="Acyl_transf_3"/>
    <property type="match status" value="1"/>
</dbReference>
<comment type="caution">
    <text evidence="9">The sequence shown here is derived from an EMBL/GenBank/DDBJ whole genome shotgun (WGS) entry which is preliminary data.</text>
</comment>
<evidence type="ECO:0000256" key="1">
    <source>
        <dbReference type="ARBA" id="ARBA00004651"/>
    </source>
</evidence>
<proteinExistence type="inferred from homology"/>
<evidence type="ECO:0000259" key="8">
    <source>
        <dbReference type="Pfam" id="PF01757"/>
    </source>
</evidence>
<dbReference type="PANTHER" id="PTHR40074">
    <property type="entry name" value="O-ACETYLTRANSFERASE WECH"/>
    <property type="match status" value="1"/>
</dbReference>
<dbReference type="RefSeq" id="WP_200686611.1">
    <property type="nucleotide sequence ID" value="NZ_JAEPRQ010000003.1"/>
</dbReference>
<feature type="transmembrane region" description="Helical" evidence="7">
    <location>
        <begin position="45"/>
        <end position="62"/>
    </location>
</feature>
<gene>
    <name evidence="9" type="ORF">JJJ17_11825</name>
</gene>
<feature type="transmembrane region" description="Helical" evidence="7">
    <location>
        <begin position="285"/>
        <end position="302"/>
    </location>
</feature>
<evidence type="ECO:0000313" key="10">
    <source>
        <dbReference type="Proteomes" id="UP000640485"/>
    </source>
</evidence>
<feature type="transmembrane region" description="Helical" evidence="7">
    <location>
        <begin position="257"/>
        <end position="279"/>
    </location>
</feature>
<feature type="transmembrane region" description="Helical" evidence="7">
    <location>
        <begin position="74"/>
        <end position="93"/>
    </location>
</feature>
<name>A0A934VZ28_9RHOB</name>
<evidence type="ECO:0000256" key="7">
    <source>
        <dbReference type="SAM" id="Phobius"/>
    </source>
</evidence>
<keyword evidence="3" id="KW-1003">Cell membrane</keyword>
<feature type="transmembrane region" description="Helical" evidence="7">
    <location>
        <begin position="113"/>
        <end position="132"/>
    </location>
</feature>